<reference evidence="3 4" key="1">
    <citation type="journal article" date="2019" name="PLoS Biol.">
        <title>Sex chromosomes control vertical transmission of feminizing Wolbachia symbionts in an isopod.</title>
        <authorList>
            <person name="Becking T."/>
            <person name="Chebbi M.A."/>
            <person name="Giraud I."/>
            <person name="Moumen B."/>
            <person name="Laverre T."/>
            <person name="Caubet Y."/>
            <person name="Peccoud J."/>
            <person name="Gilbert C."/>
            <person name="Cordaux R."/>
        </authorList>
    </citation>
    <scope>NUCLEOTIDE SEQUENCE [LARGE SCALE GENOMIC DNA]</scope>
    <source>
        <strain evidence="3">ANa2</strain>
        <tissue evidence="3">Whole body excluding digestive tract and cuticle</tissue>
    </source>
</reference>
<sequence>MTPGPRDPYRGVTGPLSVRVNGAPGGRLVNISPPMGGGSGGSVSPGNSGTTGTSSQTTRTTPLDQSRDQSSHVTDLSHLSHLSHVSPIPHGDLCRMTGQKRSPFQRGTSGIFPCKWTLRSNLSTASKGCLTTLGMLCLTSLLLAILALMFLMALDSRDGQSTRGRISQSVIGGDATVEEVTLALAALTLALDLCCLLICSAQFVFALKLVKDEGGEERCYFVHFLALPEDTCDSFEKAKIITQRNINISSNHRTRMPEMSSSPLPTATLDLSRSVPPHELSTLNKILKET</sequence>
<evidence type="ECO:0000256" key="2">
    <source>
        <dbReference type="SAM" id="Phobius"/>
    </source>
</evidence>
<dbReference type="AlphaFoldDB" id="A0A5N5SZE3"/>
<accession>A0A5N5SZE3</accession>
<organism evidence="3 4">
    <name type="scientific">Armadillidium nasatum</name>
    <dbReference type="NCBI Taxonomy" id="96803"/>
    <lineage>
        <taxon>Eukaryota</taxon>
        <taxon>Metazoa</taxon>
        <taxon>Ecdysozoa</taxon>
        <taxon>Arthropoda</taxon>
        <taxon>Crustacea</taxon>
        <taxon>Multicrustacea</taxon>
        <taxon>Malacostraca</taxon>
        <taxon>Eumalacostraca</taxon>
        <taxon>Peracarida</taxon>
        <taxon>Isopoda</taxon>
        <taxon>Oniscidea</taxon>
        <taxon>Crinocheta</taxon>
        <taxon>Armadillidiidae</taxon>
        <taxon>Armadillidium</taxon>
    </lineage>
</organism>
<keyword evidence="2" id="KW-0812">Transmembrane</keyword>
<keyword evidence="2" id="KW-1133">Transmembrane helix</keyword>
<dbReference type="PANTHER" id="PTHR39947">
    <property type="entry name" value="IP19862P"/>
    <property type="match status" value="1"/>
</dbReference>
<comment type="caution">
    <text evidence="3">The sequence shown here is derived from an EMBL/GenBank/DDBJ whole genome shotgun (WGS) entry which is preliminary data.</text>
</comment>
<dbReference type="Pfam" id="PF15038">
    <property type="entry name" value="Jiraiya"/>
    <property type="match status" value="1"/>
</dbReference>
<dbReference type="PANTHER" id="PTHR39947:SF1">
    <property type="entry name" value="IP19862P"/>
    <property type="match status" value="1"/>
</dbReference>
<keyword evidence="2" id="KW-0472">Membrane</keyword>
<dbReference type="InterPro" id="IPR029201">
    <property type="entry name" value="Jiraiya"/>
</dbReference>
<feature type="transmembrane region" description="Helical" evidence="2">
    <location>
        <begin position="182"/>
        <end position="207"/>
    </location>
</feature>
<feature type="compositionally biased region" description="Low complexity" evidence="1">
    <location>
        <begin position="44"/>
        <end position="62"/>
    </location>
</feature>
<gene>
    <name evidence="3" type="ORF">Anas_07383</name>
</gene>
<feature type="region of interest" description="Disordered" evidence="1">
    <location>
        <begin position="1"/>
        <end position="72"/>
    </location>
</feature>
<dbReference type="OrthoDB" id="10056560at2759"/>
<feature type="transmembrane region" description="Helical" evidence="2">
    <location>
        <begin position="129"/>
        <end position="154"/>
    </location>
</feature>
<proteinExistence type="predicted"/>
<dbReference type="EMBL" id="SEYY01018702">
    <property type="protein sequence ID" value="KAB7499079.1"/>
    <property type="molecule type" value="Genomic_DNA"/>
</dbReference>
<name>A0A5N5SZE3_9CRUS</name>
<evidence type="ECO:0000313" key="4">
    <source>
        <dbReference type="Proteomes" id="UP000326759"/>
    </source>
</evidence>
<dbReference type="Proteomes" id="UP000326759">
    <property type="component" value="Unassembled WGS sequence"/>
</dbReference>
<protein>
    <submittedName>
        <fullName evidence="3">Uncharacterized protein</fullName>
    </submittedName>
</protein>
<evidence type="ECO:0000256" key="1">
    <source>
        <dbReference type="SAM" id="MobiDB-lite"/>
    </source>
</evidence>
<keyword evidence="4" id="KW-1185">Reference proteome</keyword>
<evidence type="ECO:0000313" key="3">
    <source>
        <dbReference type="EMBL" id="KAB7499079.1"/>
    </source>
</evidence>